<evidence type="ECO:0000313" key="1">
    <source>
        <dbReference type="EMBL" id="ATA52866.1"/>
    </source>
</evidence>
<sequence length="86" mass="9653">MIAGRALSDHDTWLIEFEEEFHELCDGQIDPLWLAGLACTLYPLNKDRAPREAAGVAFTTLGYELPHRALEDFFVLAPPSDRSALH</sequence>
<protein>
    <submittedName>
        <fullName evidence="1">Uncharacterized protein</fullName>
    </submittedName>
</protein>
<accession>A0A250DEV7</accession>
<reference evidence="1 2" key="1">
    <citation type="submission" date="2017-09" db="EMBL/GenBank/DDBJ databases">
        <title>The diverse metabolic capabilities of V. boronicumulans make it an excellent choice for continued studies on novel biodegradation.</title>
        <authorList>
            <person name="Sun S."/>
        </authorList>
    </citation>
    <scope>NUCLEOTIDE SEQUENCE [LARGE SCALE GENOMIC DNA]</scope>
    <source>
        <strain evidence="1 2">J1</strain>
    </source>
</reference>
<proteinExistence type="predicted"/>
<dbReference type="KEGG" id="vbo:CKY39_06315"/>
<name>A0A250DEV7_9BURK</name>
<dbReference type="Proteomes" id="UP000217154">
    <property type="component" value="Chromosome"/>
</dbReference>
<dbReference type="RefSeq" id="WP_095743822.1">
    <property type="nucleotide sequence ID" value="NZ_CP023284.1"/>
</dbReference>
<dbReference type="AlphaFoldDB" id="A0A250DEV7"/>
<gene>
    <name evidence="1" type="ORF">CKY39_06315</name>
</gene>
<organism evidence="1 2">
    <name type="scientific">Variovorax boronicumulans</name>
    <dbReference type="NCBI Taxonomy" id="436515"/>
    <lineage>
        <taxon>Bacteria</taxon>
        <taxon>Pseudomonadati</taxon>
        <taxon>Pseudomonadota</taxon>
        <taxon>Betaproteobacteria</taxon>
        <taxon>Burkholderiales</taxon>
        <taxon>Comamonadaceae</taxon>
        <taxon>Variovorax</taxon>
    </lineage>
</organism>
<dbReference type="EMBL" id="CP023284">
    <property type="protein sequence ID" value="ATA52866.1"/>
    <property type="molecule type" value="Genomic_DNA"/>
</dbReference>
<evidence type="ECO:0000313" key="2">
    <source>
        <dbReference type="Proteomes" id="UP000217154"/>
    </source>
</evidence>